<dbReference type="Gene3D" id="1.25.40.20">
    <property type="entry name" value="Ankyrin repeat-containing domain"/>
    <property type="match status" value="2"/>
</dbReference>
<organism evidence="15 16">
    <name type="scientific">Oryza sativa subsp. japonica</name>
    <name type="common">Rice</name>
    <dbReference type="NCBI Taxonomy" id="39947"/>
    <lineage>
        <taxon>Eukaryota</taxon>
        <taxon>Viridiplantae</taxon>
        <taxon>Streptophyta</taxon>
        <taxon>Embryophyta</taxon>
        <taxon>Tracheophyta</taxon>
        <taxon>Spermatophyta</taxon>
        <taxon>Magnoliopsida</taxon>
        <taxon>Liliopsida</taxon>
        <taxon>Poales</taxon>
        <taxon>Poaceae</taxon>
        <taxon>BOP clade</taxon>
        <taxon>Oryzoideae</taxon>
        <taxon>Oryzeae</taxon>
        <taxon>Oryzinae</taxon>
        <taxon>Oryza</taxon>
        <taxon>Oryza sativa</taxon>
    </lineage>
</organism>
<reference evidence="15 16" key="1">
    <citation type="journal article" date="2005" name="Nature">
        <title>The map-based sequence of the rice genome.</title>
        <authorList>
            <consortium name="International rice genome sequencing project (IRGSP)"/>
            <person name="Matsumoto T."/>
            <person name="Wu J."/>
            <person name="Kanamori H."/>
            <person name="Katayose Y."/>
            <person name="Fujisawa M."/>
            <person name="Namiki N."/>
            <person name="Mizuno H."/>
            <person name="Yamamoto K."/>
            <person name="Antonio B.A."/>
            <person name="Baba T."/>
            <person name="Sakata K."/>
            <person name="Nagamura Y."/>
            <person name="Aoki H."/>
            <person name="Arikawa K."/>
            <person name="Arita K."/>
            <person name="Bito T."/>
            <person name="Chiden Y."/>
            <person name="Fujitsuka N."/>
            <person name="Fukunaka R."/>
            <person name="Hamada M."/>
            <person name="Harada C."/>
            <person name="Hayashi A."/>
            <person name="Hijishita S."/>
            <person name="Honda M."/>
            <person name="Hosokawa S."/>
            <person name="Ichikawa Y."/>
            <person name="Idonuma A."/>
            <person name="Iijima M."/>
            <person name="Ikeda M."/>
            <person name="Ikeno M."/>
            <person name="Ito K."/>
            <person name="Ito S."/>
            <person name="Ito T."/>
            <person name="Ito Y."/>
            <person name="Ito Y."/>
            <person name="Iwabuchi A."/>
            <person name="Kamiya K."/>
            <person name="Karasawa W."/>
            <person name="Kurita K."/>
            <person name="Katagiri S."/>
            <person name="Kikuta A."/>
            <person name="Kobayashi H."/>
            <person name="Kobayashi N."/>
            <person name="Machita K."/>
            <person name="Maehara T."/>
            <person name="Masukawa M."/>
            <person name="Mizubayashi T."/>
            <person name="Mukai Y."/>
            <person name="Nagasaki H."/>
            <person name="Nagata Y."/>
            <person name="Naito S."/>
            <person name="Nakashima M."/>
            <person name="Nakama Y."/>
            <person name="Nakamichi Y."/>
            <person name="Nakamura M."/>
            <person name="Meguro A."/>
            <person name="Negishi M."/>
            <person name="Ohta I."/>
            <person name="Ohta T."/>
            <person name="Okamoto M."/>
            <person name="Ono N."/>
            <person name="Saji S."/>
            <person name="Sakaguchi M."/>
            <person name="Sakai K."/>
            <person name="Shibata M."/>
            <person name="Shimokawa T."/>
            <person name="Song J."/>
            <person name="Takazaki Y."/>
            <person name="Terasawa K."/>
            <person name="Tsugane M."/>
            <person name="Tsuji K."/>
            <person name="Ueda S."/>
            <person name="Waki K."/>
            <person name="Yamagata H."/>
            <person name="Yamamoto M."/>
            <person name="Yamamoto S."/>
            <person name="Yamane H."/>
            <person name="Yoshiki S."/>
            <person name="Yoshihara R."/>
            <person name="Yukawa K."/>
            <person name="Zhong H."/>
            <person name="Yano M."/>
            <person name="Yuan Q."/>
            <person name="Ouyang S."/>
            <person name="Liu J."/>
            <person name="Jones K.M."/>
            <person name="Gansberger K."/>
            <person name="Moffat K."/>
            <person name="Hill J."/>
            <person name="Bera J."/>
            <person name="Fadrosh D."/>
            <person name="Jin S."/>
            <person name="Johri S."/>
            <person name="Kim M."/>
            <person name="Overton L."/>
            <person name="Reardon M."/>
            <person name="Tsitrin T."/>
            <person name="Vuong H."/>
            <person name="Weaver B."/>
            <person name="Ciecko A."/>
            <person name="Tallon L."/>
            <person name="Jackson J."/>
            <person name="Pai G."/>
            <person name="Aken S.V."/>
            <person name="Utterback T."/>
            <person name="Reidmuller S."/>
            <person name="Feldblyum T."/>
            <person name="Hsiao J."/>
            <person name="Zismann V."/>
            <person name="Iobst S."/>
            <person name="de Vazeille A.R."/>
            <person name="Buell C.R."/>
            <person name="Ying K."/>
            <person name="Li Y."/>
            <person name="Lu T."/>
            <person name="Huang Y."/>
            <person name="Zhao Q."/>
            <person name="Feng Q."/>
            <person name="Zhang L."/>
            <person name="Zhu J."/>
            <person name="Weng Q."/>
            <person name="Mu J."/>
            <person name="Lu Y."/>
            <person name="Fan D."/>
            <person name="Liu Y."/>
            <person name="Guan J."/>
            <person name="Zhang Y."/>
            <person name="Yu S."/>
            <person name="Liu X."/>
            <person name="Zhang Y."/>
            <person name="Hong G."/>
            <person name="Han B."/>
            <person name="Choisne N."/>
            <person name="Demange N."/>
            <person name="Orjeda G."/>
            <person name="Samain S."/>
            <person name="Cattolico L."/>
            <person name="Pelletier E."/>
            <person name="Couloux A."/>
            <person name="Segurens B."/>
            <person name="Wincker P."/>
            <person name="D'Hont A."/>
            <person name="Scarpelli C."/>
            <person name="Weissenbach J."/>
            <person name="Salanoubat M."/>
            <person name="Quetier F."/>
            <person name="Yu Y."/>
            <person name="Kim H.R."/>
            <person name="Rambo T."/>
            <person name="Currie J."/>
            <person name="Collura K."/>
            <person name="Luo M."/>
            <person name="Yang T."/>
            <person name="Ammiraju J.S.S."/>
            <person name="Engler F."/>
            <person name="Soderlund C."/>
            <person name="Wing R.A."/>
            <person name="Palmer L.E."/>
            <person name="de la Bastide M."/>
            <person name="Spiegel L."/>
            <person name="Nascimento L."/>
            <person name="Zutavern T."/>
            <person name="O'Shaughnessy A."/>
            <person name="Dike S."/>
            <person name="Dedhia N."/>
            <person name="Preston R."/>
            <person name="Balija V."/>
            <person name="McCombie W.R."/>
            <person name="Chow T."/>
            <person name="Chen H."/>
            <person name="Chung M."/>
            <person name="Chen C."/>
            <person name="Shaw J."/>
            <person name="Wu H."/>
            <person name="Hsiao K."/>
            <person name="Chao Y."/>
            <person name="Chu M."/>
            <person name="Cheng C."/>
            <person name="Hour A."/>
            <person name="Lee P."/>
            <person name="Lin S."/>
            <person name="Lin Y."/>
            <person name="Liou J."/>
            <person name="Liu S."/>
            <person name="Hsing Y."/>
            <person name="Raghuvanshi S."/>
            <person name="Mohanty A."/>
            <person name="Bharti A.K."/>
            <person name="Gaur A."/>
            <person name="Gupta V."/>
            <person name="Kumar D."/>
            <person name="Ravi V."/>
            <person name="Vij S."/>
            <person name="Kapur A."/>
            <person name="Khurana P."/>
            <person name="Khurana P."/>
            <person name="Khurana J.P."/>
            <person name="Tyagi A.K."/>
            <person name="Gaikwad K."/>
            <person name="Singh A."/>
            <person name="Dalal V."/>
            <person name="Srivastava S."/>
            <person name="Dixit A."/>
            <person name="Pal A.K."/>
            <person name="Ghazi I.A."/>
            <person name="Yadav M."/>
            <person name="Pandit A."/>
            <person name="Bhargava A."/>
            <person name="Sureshbabu K."/>
            <person name="Batra K."/>
            <person name="Sharma T.R."/>
            <person name="Mohapatra T."/>
            <person name="Singh N.K."/>
            <person name="Messing J."/>
            <person name="Nelson A.B."/>
            <person name="Fuks G."/>
            <person name="Kavchok S."/>
            <person name="Keizer G."/>
            <person name="Linton E."/>
            <person name="Llaca V."/>
            <person name="Song R."/>
            <person name="Tanyolac B."/>
            <person name="Young S."/>
            <person name="Ho-Il K."/>
            <person name="Hahn J.H."/>
            <person name="Sangsakoo G."/>
            <person name="Vanavichit A."/>
            <person name="de Mattos Luiz.A.T."/>
            <person name="Zimmer P.D."/>
            <person name="Malone G."/>
            <person name="Dellagostin O."/>
            <person name="de Oliveira A.C."/>
            <person name="Bevan M."/>
            <person name="Bancroft I."/>
            <person name="Minx P."/>
            <person name="Cordum H."/>
            <person name="Wilson R."/>
            <person name="Cheng Z."/>
            <person name="Jin W."/>
            <person name="Jiang J."/>
            <person name="Leong S.A."/>
            <person name="Iwama H."/>
            <person name="Gojobori T."/>
            <person name="Itoh T."/>
            <person name="Niimura Y."/>
            <person name="Fujii Y."/>
            <person name="Habara T."/>
            <person name="Sakai H."/>
            <person name="Sato Y."/>
            <person name="Wilson G."/>
            <person name="Kumar K."/>
            <person name="McCouch S."/>
            <person name="Juretic N."/>
            <person name="Hoen D."/>
            <person name="Wright S."/>
            <person name="Bruskiewich R."/>
            <person name="Bureau T."/>
            <person name="Miyao A."/>
            <person name="Hirochika H."/>
            <person name="Nishikawa T."/>
            <person name="Kadowaki K."/>
            <person name="Sugiura M."/>
            <person name="Burr B."/>
            <person name="Sasaki T."/>
        </authorList>
    </citation>
    <scope>NUCLEOTIDE SEQUENCE [LARGE SCALE GENOMIC DNA]</scope>
    <source>
        <strain evidence="16">cv. Nipponbare</strain>
    </source>
</reference>
<keyword evidence="10" id="KW-0472">Membrane</keyword>
<evidence type="ECO:0000256" key="5">
    <source>
        <dbReference type="ARBA" id="ARBA00022640"/>
    </source>
</evidence>
<evidence type="ECO:0000256" key="9">
    <source>
        <dbReference type="ARBA" id="ARBA00023121"/>
    </source>
</evidence>
<gene>
    <name evidence="15" type="ordered locus">Os08g0539600</name>
</gene>
<proteinExistence type="predicted"/>
<dbReference type="Pfam" id="PF12796">
    <property type="entry name" value="Ank_2"/>
    <property type="match status" value="1"/>
</dbReference>
<evidence type="ECO:0000256" key="14">
    <source>
        <dbReference type="SAM" id="MobiDB-lite"/>
    </source>
</evidence>
<name>Q0J423_ORYSJ</name>
<keyword evidence="5" id="KW-0934">Plastid</keyword>
<dbReference type="FunFam" id="1.25.40.20:FF:000049">
    <property type="entry name" value="Ankyrin repeat domain-containing protein 2"/>
    <property type="match status" value="1"/>
</dbReference>
<dbReference type="PROSITE" id="PS50088">
    <property type="entry name" value="ANK_REPEAT"/>
    <property type="match status" value="2"/>
</dbReference>
<evidence type="ECO:0000256" key="6">
    <source>
        <dbReference type="ARBA" id="ARBA00022737"/>
    </source>
</evidence>
<keyword evidence="3" id="KW-0963">Cytoplasm</keyword>
<sequence>MKMNPLSIGDDEGLKKALDGGADKDEEDSEGRRALHFACGYGELKCAQVLLEAGAAVDALDKNKNTPLHYAAGYGMKGCVDLLLKNGAAVTLENMDGKTAIDVAKLNNQDEVLRLLEKDAFL</sequence>
<dbReference type="PANTHER" id="PTHR24203:SF78">
    <property type="entry name" value="ANKYRIN REPEAT DOMAIN-CONTAINING PROTEIN 2A"/>
    <property type="match status" value="1"/>
</dbReference>
<feature type="compositionally biased region" description="Basic and acidic residues" evidence="14">
    <location>
        <begin position="12"/>
        <end position="23"/>
    </location>
</feature>
<reference evidence="16" key="2">
    <citation type="journal article" date="2008" name="Nucleic Acids Res.">
        <title>The rice annotation project database (RAP-DB): 2008 update.</title>
        <authorList>
            <consortium name="The rice annotation project (RAP)"/>
        </authorList>
    </citation>
    <scope>GENOME REANNOTATION</scope>
    <source>
        <strain evidence="16">cv. Nipponbare</strain>
    </source>
</reference>
<protein>
    <submittedName>
        <fullName evidence="15">Os08g0539600 protein</fullName>
    </submittedName>
</protein>
<keyword evidence="6" id="KW-0677">Repeat</keyword>
<dbReference type="FunFam" id="1.25.40.20:FF:000106">
    <property type="entry name" value="Ankyrin repeat domain-containing protein 2"/>
    <property type="match status" value="1"/>
</dbReference>
<dbReference type="AlphaFoldDB" id="Q0J423"/>
<evidence type="ECO:0000256" key="4">
    <source>
        <dbReference type="ARBA" id="ARBA00022528"/>
    </source>
</evidence>
<dbReference type="SMART" id="SM00248">
    <property type="entry name" value="ANK"/>
    <property type="match status" value="2"/>
</dbReference>
<dbReference type="InterPro" id="IPR036770">
    <property type="entry name" value="Ankyrin_rpt-contain_sf"/>
</dbReference>
<keyword evidence="11" id="KW-0539">Nucleus</keyword>
<evidence type="ECO:0000256" key="3">
    <source>
        <dbReference type="ARBA" id="ARBA00022490"/>
    </source>
</evidence>
<dbReference type="KEGG" id="dosa:Os08g0539600"/>
<keyword evidence="7" id="KW-1002">Plastid outer membrane</keyword>
<dbReference type="EMBL" id="AP008214">
    <property type="protein sequence ID" value="BAF24292.1"/>
    <property type="molecule type" value="Genomic_DNA"/>
</dbReference>
<dbReference type="GO" id="GO:0009707">
    <property type="term" value="C:chloroplast outer membrane"/>
    <property type="evidence" value="ECO:0007669"/>
    <property type="project" value="UniProtKB-SubCell"/>
</dbReference>
<keyword evidence="9" id="KW-0446">Lipid-binding</keyword>
<dbReference type="PANTHER" id="PTHR24203">
    <property type="entry name" value="ANKYRIN REPEAT FAMILY PROTEIN"/>
    <property type="match status" value="1"/>
</dbReference>
<evidence type="ECO:0000313" key="16">
    <source>
        <dbReference type="Proteomes" id="UP000000763"/>
    </source>
</evidence>
<evidence type="ECO:0000256" key="13">
    <source>
        <dbReference type="PROSITE-ProRule" id="PRU00023"/>
    </source>
</evidence>
<feature type="region of interest" description="Disordered" evidence="14">
    <location>
        <begin position="1"/>
        <end position="29"/>
    </location>
</feature>
<evidence type="ECO:0000256" key="1">
    <source>
        <dbReference type="ARBA" id="ARBA00004123"/>
    </source>
</evidence>
<dbReference type="GO" id="GO:0005634">
    <property type="term" value="C:nucleus"/>
    <property type="evidence" value="ECO:0007669"/>
    <property type="project" value="UniProtKB-SubCell"/>
</dbReference>
<keyword evidence="8 13" id="KW-0040">ANK repeat</keyword>
<evidence type="ECO:0000256" key="11">
    <source>
        <dbReference type="ARBA" id="ARBA00023242"/>
    </source>
</evidence>
<dbReference type="InterPro" id="IPR002110">
    <property type="entry name" value="Ankyrin_rpt"/>
</dbReference>
<dbReference type="SUPFAM" id="SSF48403">
    <property type="entry name" value="Ankyrin repeat"/>
    <property type="match status" value="1"/>
</dbReference>
<evidence type="ECO:0000256" key="2">
    <source>
        <dbReference type="ARBA" id="ARBA00004496"/>
    </source>
</evidence>
<feature type="repeat" description="ANK" evidence="13">
    <location>
        <begin position="30"/>
        <end position="62"/>
    </location>
</feature>
<dbReference type="PROSITE" id="PS50297">
    <property type="entry name" value="ANK_REP_REGION"/>
    <property type="match status" value="2"/>
</dbReference>
<dbReference type="Proteomes" id="UP000000763">
    <property type="component" value="Chromosome 8"/>
</dbReference>
<evidence type="ECO:0000256" key="8">
    <source>
        <dbReference type="ARBA" id="ARBA00023043"/>
    </source>
</evidence>
<feature type="repeat" description="ANK" evidence="13">
    <location>
        <begin position="63"/>
        <end position="95"/>
    </location>
</feature>
<evidence type="ECO:0000256" key="10">
    <source>
        <dbReference type="ARBA" id="ARBA00023136"/>
    </source>
</evidence>
<evidence type="ECO:0000313" key="15">
    <source>
        <dbReference type="EMBL" id="BAF24292.1"/>
    </source>
</evidence>
<evidence type="ECO:0000256" key="12">
    <source>
        <dbReference type="ARBA" id="ARBA00060453"/>
    </source>
</evidence>
<evidence type="ECO:0000256" key="7">
    <source>
        <dbReference type="ARBA" id="ARBA00022805"/>
    </source>
</evidence>
<accession>Q0J423</accession>
<dbReference type="GO" id="GO:0008289">
    <property type="term" value="F:lipid binding"/>
    <property type="evidence" value="ECO:0007669"/>
    <property type="project" value="UniProtKB-KW"/>
</dbReference>
<keyword evidence="4" id="KW-0150">Chloroplast</keyword>
<comment type="subcellular location">
    <subcellularLocation>
        <location evidence="2">Cytoplasm</location>
    </subcellularLocation>
    <subcellularLocation>
        <location evidence="1">Nucleus</location>
    </subcellularLocation>
    <subcellularLocation>
        <location evidence="12">Plastid</location>
        <location evidence="12">Chloroplast outer membrane</location>
        <topology evidence="12">Peripheral membrane protein</topology>
        <orientation evidence="12">Cytoplasmic side</orientation>
    </subcellularLocation>
</comment>